<gene>
    <name evidence="1" type="ORF">J8F10_03675</name>
</gene>
<dbReference type="RefSeq" id="WP_210652522.1">
    <property type="nucleotide sequence ID" value="NZ_JAGKQQ010000001.1"/>
</dbReference>
<dbReference type="Proteomes" id="UP000676565">
    <property type="component" value="Unassembled WGS sequence"/>
</dbReference>
<comment type="caution">
    <text evidence="1">The sequence shown here is derived from an EMBL/GenBank/DDBJ whole genome shotgun (WGS) entry which is preliminary data.</text>
</comment>
<dbReference type="InterPro" id="IPR005063">
    <property type="entry name" value="Transposase_27"/>
</dbReference>
<reference evidence="1 2" key="1">
    <citation type="submission" date="2021-04" db="EMBL/GenBank/DDBJ databases">
        <authorList>
            <person name="Ivanova A."/>
        </authorList>
    </citation>
    <scope>NUCLEOTIDE SEQUENCE [LARGE SCALE GENOMIC DNA]</scope>
    <source>
        <strain evidence="1 2">G18</strain>
    </source>
</reference>
<dbReference type="EMBL" id="JAGKQQ010000001">
    <property type="protein sequence ID" value="MBP3954390.1"/>
    <property type="molecule type" value="Genomic_DNA"/>
</dbReference>
<evidence type="ECO:0008006" key="3">
    <source>
        <dbReference type="Google" id="ProtNLM"/>
    </source>
</evidence>
<sequence length="128" mass="14978">MWSFVGSKGDVHWVWVALDLGTRRVLAMVLGDRSAATAQRLWDAPARVPDRGHRVHRLPRLVPWRDPTRPASTRGQDTGLTAHIERFWLTLRQRCARLVRKTLTFSKCPRNHLGALWYFIRLYNESRH</sequence>
<name>A0ABS5BL30_9BACT</name>
<protein>
    <recommendedName>
        <fullName evidence="3">IS1 family transposase</fullName>
    </recommendedName>
</protein>
<evidence type="ECO:0000313" key="1">
    <source>
        <dbReference type="EMBL" id="MBP3954390.1"/>
    </source>
</evidence>
<organism evidence="1 2">
    <name type="scientific">Gemmata palustris</name>
    <dbReference type="NCBI Taxonomy" id="2822762"/>
    <lineage>
        <taxon>Bacteria</taxon>
        <taxon>Pseudomonadati</taxon>
        <taxon>Planctomycetota</taxon>
        <taxon>Planctomycetia</taxon>
        <taxon>Gemmatales</taxon>
        <taxon>Gemmataceae</taxon>
        <taxon>Gemmata</taxon>
    </lineage>
</organism>
<accession>A0ABS5BL30</accession>
<proteinExistence type="predicted"/>
<evidence type="ECO:0000313" key="2">
    <source>
        <dbReference type="Proteomes" id="UP000676565"/>
    </source>
</evidence>
<dbReference type="Pfam" id="PF03400">
    <property type="entry name" value="DDE_Tnp_IS1"/>
    <property type="match status" value="1"/>
</dbReference>
<keyword evidence="2" id="KW-1185">Reference proteome</keyword>